<organism evidence="7 8">
    <name type="scientific">Cyphellophora attinorum</name>
    <dbReference type="NCBI Taxonomy" id="1664694"/>
    <lineage>
        <taxon>Eukaryota</taxon>
        <taxon>Fungi</taxon>
        <taxon>Dikarya</taxon>
        <taxon>Ascomycota</taxon>
        <taxon>Pezizomycotina</taxon>
        <taxon>Eurotiomycetes</taxon>
        <taxon>Chaetothyriomycetidae</taxon>
        <taxon>Chaetothyriales</taxon>
        <taxon>Cyphellophoraceae</taxon>
        <taxon>Cyphellophora</taxon>
    </lineage>
</organism>
<dbReference type="Gene3D" id="4.10.240.10">
    <property type="entry name" value="Zn(2)-C6 fungal-type DNA-binding domain"/>
    <property type="match status" value="1"/>
</dbReference>
<dbReference type="SMART" id="SM00066">
    <property type="entry name" value="GAL4"/>
    <property type="match status" value="1"/>
</dbReference>
<sequence>MTREGKCDVCRKRKVKCDEVRPLCGACSKKNRTCTYGHATRRPFVAFVDVKVSNVPTSACYSAAAEMSLGDQSPGDDKPSFPGTATLVLRSSSTRDWSPSRPRASRPKKPERKRSAQSSERSLSTQSTRTTGTPGRLLLVPDPTSPELSLALRWRSWSELVCPGEAHPYLVGEYLEQMPQLLGNAPGVDASIKCAFTSSLAVLNRHRPDNYVDACALAVRAVSAMRATASTALQNSMLATYTLLALALLNLAEALMNVVQQTHLFNPPDVTPILVNATQDGQHVDLLLKQMFWAMAPKEFLVSVFQDRDSPFDKPAWLQHDVPPILHCQFPRAEEVDRYNKTAMIRLPRLIRLIRSLRYDPYSYDLRDEAAVLALELFVPNLDDWLAKCRAKGLIRPSTSPLPGSAKATSDNLRPPLSSSVPAITFSTCRLYMRFQQYHSVRIIVSGCVQSLLRACPEISAQHPSLNAVTAANVDIDSASQLAACSDYTAQDPSSMQLRQLHYKWPLIFSFGTWHRLEHSERPAIAADEHVDCDDYFSIPPRAPGLDSATSVVTARAMKDWIVKRVVGAQVAGSSNELDVNVMSGVIDWRFPNTTRWNEDGMSWLSEVLAGGRLGA</sequence>
<dbReference type="GO" id="GO:0045944">
    <property type="term" value="P:positive regulation of transcription by RNA polymerase II"/>
    <property type="evidence" value="ECO:0007669"/>
    <property type="project" value="TreeGrafter"/>
</dbReference>
<evidence type="ECO:0000256" key="1">
    <source>
        <dbReference type="ARBA" id="ARBA00023015"/>
    </source>
</evidence>
<dbReference type="GO" id="GO:0008270">
    <property type="term" value="F:zinc ion binding"/>
    <property type="evidence" value="ECO:0007669"/>
    <property type="project" value="InterPro"/>
</dbReference>
<proteinExistence type="predicted"/>
<dbReference type="PROSITE" id="PS50048">
    <property type="entry name" value="ZN2_CY6_FUNGAL_2"/>
    <property type="match status" value="1"/>
</dbReference>
<dbReference type="VEuPathDB" id="FungiDB:AB675_7764"/>
<dbReference type="Pfam" id="PF00172">
    <property type="entry name" value="Zn_clus"/>
    <property type="match status" value="1"/>
</dbReference>
<protein>
    <recommendedName>
        <fullName evidence="6">Zn(2)-C6 fungal-type domain-containing protein</fullName>
    </recommendedName>
</protein>
<dbReference type="EMBL" id="LFJN01000012">
    <property type="protein sequence ID" value="KPI40601.1"/>
    <property type="molecule type" value="Genomic_DNA"/>
</dbReference>
<dbReference type="GO" id="GO:0005634">
    <property type="term" value="C:nucleus"/>
    <property type="evidence" value="ECO:0007669"/>
    <property type="project" value="TreeGrafter"/>
</dbReference>
<keyword evidence="4" id="KW-0539">Nucleus</keyword>
<gene>
    <name evidence="7" type="ORF">AB675_7764</name>
</gene>
<dbReference type="AlphaFoldDB" id="A0A0N0NML5"/>
<dbReference type="GO" id="GO:0000976">
    <property type="term" value="F:transcription cis-regulatory region binding"/>
    <property type="evidence" value="ECO:0007669"/>
    <property type="project" value="TreeGrafter"/>
</dbReference>
<keyword evidence="3" id="KW-0804">Transcription</keyword>
<reference evidence="7 8" key="1">
    <citation type="submission" date="2015-06" db="EMBL/GenBank/DDBJ databases">
        <title>Draft genome of the ant-associated black yeast Phialophora attae CBS 131958.</title>
        <authorList>
            <person name="Moreno L.F."/>
            <person name="Stielow B.J."/>
            <person name="de Hoog S."/>
            <person name="Vicente V.A."/>
            <person name="Weiss V.A."/>
            <person name="de Vries M."/>
            <person name="Cruz L.M."/>
            <person name="Souza E.M."/>
        </authorList>
    </citation>
    <scope>NUCLEOTIDE SEQUENCE [LARGE SCALE GENOMIC DNA]</scope>
    <source>
        <strain evidence="7 8">CBS 131958</strain>
    </source>
</reference>
<feature type="compositionally biased region" description="Low complexity" evidence="5">
    <location>
        <begin position="128"/>
        <end position="139"/>
    </location>
</feature>
<keyword evidence="2" id="KW-0238">DNA-binding</keyword>
<dbReference type="Proteomes" id="UP000038010">
    <property type="component" value="Unassembled WGS sequence"/>
</dbReference>
<accession>A0A0N0NML5</accession>
<evidence type="ECO:0000313" key="8">
    <source>
        <dbReference type="Proteomes" id="UP000038010"/>
    </source>
</evidence>
<keyword evidence="8" id="KW-1185">Reference proteome</keyword>
<evidence type="ECO:0000259" key="6">
    <source>
        <dbReference type="PROSITE" id="PS50048"/>
    </source>
</evidence>
<dbReference type="InterPro" id="IPR001138">
    <property type="entry name" value="Zn2Cys6_DnaBD"/>
</dbReference>
<evidence type="ECO:0000256" key="5">
    <source>
        <dbReference type="SAM" id="MobiDB-lite"/>
    </source>
</evidence>
<dbReference type="PANTHER" id="PTHR37534">
    <property type="entry name" value="TRANSCRIPTIONAL ACTIVATOR PROTEIN UGA3"/>
    <property type="match status" value="1"/>
</dbReference>
<dbReference type="STRING" id="1664694.A0A0N0NML5"/>
<keyword evidence="1" id="KW-0805">Transcription regulation</keyword>
<evidence type="ECO:0000313" key="7">
    <source>
        <dbReference type="EMBL" id="KPI40601.1"/>
    </source>
</evidence>
<feature type="compositionally biased region" description="Basic residues" evidence="5">
    <location>
        <begin position="103"/>
        <end position="112"/>
    </location>
</feature>
<dbReference type="CDD" id="cd00067">
    <property type="entry name" value="GAL4"/>
    <property type="match status" value="1"/>
</dbReference>
<evidence type="ECO:0000256" key="3">
    <source>
        <dbReference type="ARBA" id="ARBA00023163"/>
    </source>
</evidence>
<dbReference type="PANTHER" id="PTHR37534:SF7">
    <property type="entry name" value="TRANSCRIPTIONAL ACTIVATOR PROTEIN UGA3"/>
    <property type="match status" value="1"/>
</dbReference>
<dbReference type="OrthoDB" id="4159900at2759"/>
<dbReference type="GO" id="GO:0000981">
    <property type="term" value="F:DNA-binding transcription factor activity, RNA polymerase II-specific"/>
    <property type="evidence" value="ECO:0007669"/>
    <property type="project" value="InterPro"/>
</dbReference>
<feature type="compositionally biased region" description="Polar residues" evidence="5">
    <location>
        <begin position="117"/>
        <end position="127"/>
    </location>
</feature>
<dbReference type="RefSeq" id="XP_018000564.1">
    <property type="nucleotide sequence ID" value="XM_018148156.1"/>
</dbReference>
<feature type="domain" description="Zn(2)-C6 fungal-type" evidence="6">
    <location>
        <begin position="6"/>
        <end position="36"/>
    </location>
</feature>
<dbReference type="GeneID" id="28740036"/>
<comment type="caution">
    <text evidence="7">The sequence shown here is derived from an EMBL/GenBank/DDBJ whole genome shotgun (WGS) entry which is preliminary data.</text>
</comment>
<evidence type="ECO:0000256" key="2">
    <source>
        <dbReference type="ARBA" id="ARBA00023125"/>
    </source>
</evidence>
<name>A0A0N0NML5_9EURO</name>
<evidence type="ECO:0000256" key="4">
    <source>
        <dbReference type="ARBA" id="ARBA00023242"/>
    </source>
</evidence>
<feature type="region of interest" description="Disordered" evidence="5">
    <location>
        <begin position="69"/>
        <end position="142"/>
    </location>
</feature>
<dbReference type="SUPFAM" id="SSF57701">
    <property type="entry name" value="Zn2/Cys6 DNA-binding domain"/>
    <property type="match status" value="1"/>
</dbReference>
<dbReference type="InterPro" id="IPR036864">
    <property type="entry name" value="Zn2-C6_fun-type_DNA-bd_sf"/>
</dbReference>